<dbReference type="Proteomes" id="UP001175261">
    <property type="component" value="Unassembled WGS sequence"/>
</dbReference>
<dbReference type="PANTHER" id="PTHR37542">
    <property type="entry name" value="HELO DOMAIN-CONTAINING PROTEIN-RELATED"/>
    <property type="match status" value="1"/>
</dbReference>
<dbReference type="AlphaFoldDB" id="A0AA39GFR8"/>
<dbReference type="PANTHER" id="PTHR37542:SF1">
    <property type="entry name" value="PRION-INHIBITION AND PROPAGATION HELO DOMAIN-CONTAINING PROTEIN"/>
    <property type="match status" value="1"/>
</dbReference>
<protein>
    <submittedName>
        <fullName evidence="1">Uncharacterized protein</fullName>
    </submittedName>
</protein>
<name>A0AA39GFR8_SARSR</name>
<comment type="caution">
    <text evidence="1">The sequence shown here is derived from an EMBL/GenBank/DDBJ whole genome shotgun (WGS) entry which is preliminary data.</text>
</comment>
<organism evidence="1 2">
    <name type="scientific">Sarocladium strictum</name>
    <name type="common">Black bundle disease fungus</name>
    <name type="synonym">Acremonium strictum</name>
    <dbReference type="NCBI Taxonomy" id="5046"/>
    <lineage>
        <taxon>Eukaryota</taxon>
        <taxon>Fungi</taxon>
        <taxon>Dikarya</taxon>
        <taxon>Ascomycota</taxon>
        <taxon>Pezizomycotina</taxon>
        <taxon>Sordariomycetes</taxon>
        <taxon>Hypocreomycetidae</taxon>
        <taxon>Hypocreales</taxon>
        <taxon>Sarocladiaceae</taxon>
        <taxon>Sarocladium</taxon>
    </lineage>
</organism>
<reference evidence="1" key="1">
    <citation type="submission" date="2022-10" db="EMBL/GenBank/DDBJ databases">
        <title>Determination and structural analysis of whole genome sequence of Sarocladium strictum F4-1.</title>
        <authorList>
            <person name="Hu L."/>
            <person name="Jiang Y."/>
        </authorList>
    </citation>
    <scope>NUCLEOTIDE SEQUENCE</scope>
    <source>
        <strain evidence="1">F4-1</strain>
    </source>
</reference>
<proteinExistence type="predicted"/>
<keyword evidence="2" id="KW-1185">Reference proteome</keyword>
<dbReference type="EMBL" id="JAPDFR010000005">
    <property type="protein sequence ID" value="KAK0386201.1"/>
    <property type="molecule type" value="Genomic_DNA"/>
</dbReference>
<sequence length="194" mass="22139">MQILTLLLGCPFQLLSNKRSSLTYLPSSRNDRSLSLPARLVRLPETEQNDDPSRCEAYLKIAKADKRVWVEWKDYAGQHRRPGFLSNTDIVECVRGLATWPNHSPEPESFRTLPCLGYFDKADPVLPADGVDLADRKLGLNFERPKDGYYYADLPPLSHKDLILNPTVRKPRVTLRIALTRALSNCLLYLRAFN</sequence>
<gene>
    <name evidence="1" type="ORF">NLU13_6038</name>
</gene>
<accession>A0AA39GFR8</accession>
<evidence type="ECO:0000313" key="1">
    <source>
        <dbReference type="EMBL" id="KAK0386201.1"/>
    </source>
</evidence>
<evidence type="ECO:0000313" key="2">
    <source>
        <dbReference type="Proteomes" id="UP001175261"/>
    </source>
</evidence>